<dbReference type="RefSeq" id="WP_136933085.1">
    <property type="nucleotide sequence ID" value="NZ_SSMQ01000043.1"/>
</dbReference>
<organism evidence="2 3">
    <name type="scientific">Polyangium fumosum</name>
    <dbReference type="NCBI Taxonomy" id="889272"/>
    <lineage>
        <taxon>Bacteria</taxon>
        <taxon>Pseudomonadati</taxon>
        <taxon>Myxococcota</taxon>
        <taxon>Polyangia</taxon>
        <taxon>Polyangiales</taxon>
        <taxon>Polyangiaceae</taxon>
        <taxon>Polyangium</taxon>
    </lineage>
</organism>
<evidence type="ECO:0000256" key="1">
    <source>
        <dbReference type="SAM" id="MobiDB-lite"/>
    </source>
</evidence>
<dbReference type="AlphaFoldDB" id="A0A4U1J1J0"/>
<feature type="region of interest" description="Disordered" evidence="1">
    <location>
        <begin position="1"/>
        <end position="25"/>
    </location>
</feature>
<reference evidence="2 3" key="1">
    <citation type="submission" date="2019-04" db="EMBL/GenBank/DDBJ databases">
        <authorList>
            <person name="Li Y."/>
            <person name="Wang J."/>
        </authorList>
    </citation>
    <scope>NUCLEOTIDE SEQUENCE [LARGE SCALE GENOMIC DNA]</scope>
    <source>
        <strain evidence="2 3">DSM 14668</strain>
    </source>
</reference>
<comment type="caution">
    <text evidence="2">The sequence shown here is derived from an EMBL/GenBank/DDBJ whole genome shotgun (WGS) entry which is preliminary data.</text>
</comment>
<keyword evidence="3" id="KW-1185">Reference proteome</keyword>
<protein>
    <submittedName>
        <fullName evidence="2">Uncharacterized protein</fullName>
    </submittedName>
</protein>
<proteinExistence type="predicted"/>
<sequence length="230" mass="25171">MNTEGMGTRGGMARGGRRETAETTWSHPLNAEAGMMPMPTDPREIDAALRAGKISLRLTPYYGLRYGERGVRFTRSDSAFLATLPEHAEATIKRQVEWLAGVLSNRGMPSLLLEQHLRVLGRELTRAVPEKRDFYRALFVAADGLRARRIYRLPEHAGRPIAEAFPAAAGLPNTRLARGTGHLLVAAVADERAGMPNAVPSVEAFFLDPATFPPRFVAAARETITRARGA</sequence>
<dbReference type="EMBL" id="SSMQ01000043">
    <property type="protein sequence ID" value="TKD00946.1"/>
    <property type="molecule type" value="Genomic_DNA"/>
</dbReference>
<evidence type="ECO:0000313" key="3">
    <source>
        <dbReference type="Proteomes" id="UP000309215"/>
    </source>
</evidence>
<name>A0A4U1J1J0_9BACT</name>
<dbReference type="OrthoDB" id="7350441at2"/>
<evidence type="ECO:0000313" key="2">
    <source>
        <dbReference type="EMBL" id="TKD00946.1"/>
    </source>
</evidence>
<gene>
    <name evidence="2" type="ORF">E8A74_32930</name>
</gene>
<accession>A0A4U1J1J0</accession>
<dbReference type="Proteomes" id="UP000309215">
    <property type="component" value="Unassembled WGS sequence"/>
</dbReference>